<sequence>MKDATDDANHTMKDAINNAENEKLSTTVTSSSSSLSLFSSPHLSLIVRIHSVGTEGDIFKNDAETSRGRVPDSCPDIINQAVINHDDLTGMLVVTTVYKQYLKFSSARCNHLKFNDIHLKHLFLSLGYEMLRCAELVRPHIEDVAMYQSLCNLYNEYSRDLLDDNSAAKEQLILQISKLHHDVLNHVNCIFVTLSQCDITSTYTSLHSDIVFVDETVKFTEIKYMNVLARFNSKAYILIDDKYQLLSTVTSDVTTNMFYLQLDQS</sequence>
<dbReference type="InterPro" id="IPR027417">
    <property type="entry name" value="P-loop_NTPase"/>
</dbReference>
<dbReference type="EMBL" id="LGUA01000253">
    <property type="protein sequence ID" value="OAX82808.1"/>
    <property type="molecule type" value="Genomic_DNA"/>
</dbReference>
<comment type="caution">
    <text evidence="1">The sequence shown here is derived from an EMBL/GenBank/DDBJ whole genome shotgun (WGS) entry which is preliminary data.</text>
</comment>
<gene>
    <name evidence="1" type="ORF">ACJ72_02845</name>
</gene>
<dbReference type="Proteomes" id="UP000091918">
    <property type="component" value="Unassembled WGS sequence"/>
</dbReference>
<dbReference type="Gene3D" id="3.40.50.300">
    <property type="entry name" value="P-loop containing nucleotide triphosphate hydrolases"/>
    <property type="match status" value="1"/>
</dbReference>
<organism evidence="1 2">
    <name type="scientific">Emergomyces africanus</name>
    <dbReference type="NCBI Taxonomy" id="1955775"/>
    <lineage>
        <taxon>Eukaryota</taxon>
        <taxon>Fungi</taxon>
        <taxon>Dikarya</taxon>
        <taxon>Ascomycota</taxon>
        <taxon>Pezizomycotina</taxon>
        <taxon>Eurotiomycetes</taxon>
        <taxon>Eurotiomycetidae</taxon>
        <taxon>Onygenales</taxon>
        <taxon>Ajellomycetaceae</taxon>
        <taxon>Emergomyces</taxon>
    </lineage>
</organism>
<dbReference type="AlphaFoldDB" id="A0A1B7P1C2"/>
<name>A0A1B7P1C2_9EURO</name>
<evidence type="ECO:0000313" key="2">
    <source>
        <dbReference type="Proteomes" id="UP000091918"/>
    </source>
</evidence>
<accession>A0A1B7P1C2</accession>
<evidence type="ECO:0000313" key="1">
    <source>
        <dbReference type="EMBL" id="OAX82808.1"/>
    </source>
</evidence>
<keyword evidence="2" id="KW-1185">Reference proteome</keyword>
<protein>
    <submittedName>
        <fullName evidence="1">Uncharacterized protein</fullName>
    </submittedName>
</protein>
<reference evidence="1 2" key="1">
    <citation type="submission" date="2015-07" db="EMBL/GenBank/DDBJ databases">
        <title>Emmonsia species relationships and genome sequence.</title>
        <authorList>
            <person name="Cuomo C.A."/>
            <person name="Schwartz I.S."/>
            <person name="Kenyon C."/>
            <person name="de Hoog G.S."/>
            <person name="Govender N.P."/>
            <person name="Botha A."/>
            <person name="Moreno L."/>
            <person name="de Vries M."/>
            <person name="Munoz J.F."/>
            <person name="Stielow J.B."/>
        </authorList>
    </citation>
    <scope>NUCLEOTIDE SEQUENCE [LARGE SCALE GENOMIC DNA]</scope>
    <source>
        <strain evidence="1 2">CBS 136260</strain>
    </source>
</reference>
<proteinExistence type="predicted"/>